<dbReference type="InterPro" id="IPR036097">
    <property type="entry name" value="HisK_dim/P_sf"/>
</dbReference>
<evidence type="ECO:0000256" key="14">
    <source>
        <dbReference type="ARBA" id="ARBA00023136"/>
    </source>
</evidence>
<feature type="region of interest" description="Disordered" evidence="18">
    <location>
        <begin position="1"/>
        <end position="26"/>
    </location>
</feature>
<dbReference type="SMART" id="SM00304">
    <property type="entry name" value="HAMP"/>
    <property type="match status" value="1"/>
</dbReference>
<dbReference type="Proteomes" id="UP000225379">
    <property type="component" value="Unassembled WGS sequence"/>
</dbReference>
<evidence type="ECO:0000256" key="18">
    <source>
        <dbReference type="SAM" id="MobiDB-lite"/>
    </source>
</evidence>
<evidence type="ECO:0000313" key="22">
    <source>
        <dbReference type="EMBL" id="PGH56344.1"/>
    </source>
</evidence>
<dbReference type="SUPFAM" id="SSF55874">
    <property type="entry name" value="ATPase domain of HSP90 chaperone/DNA topoisomerase II/histidine kinase"/>
    <property type="match status" value="1"/>
</dbReference>
<accession>A0A2B8B4Y5</accession>
<evidence type="ECO:0000256" key="3">
    <source>
        <dbReference type="ARBA" id="ARBA00012438"/>
    </source>
</evidence>
<evidence type="ECO:0000256" key="2">
    <source>
        <dbReference type="ARBA" id="ARBA00004429"/>
    </source>
</evidence>
<dbReference type="SUPFAM" id="SSF47384">
    <property type="entry name" value="Homodimeric domain of signal transducing histidine kinase"/>
    <property type="match status" value="1"/>
</dbReference>
<feature type="domain" description="HAMP" evidence="21">
    <location>
        <begin position="404"/>
        <end position="456"/>
    </location>
</feature>
<dbReference type="FunFam" id="1.10.287.130:FF:000049">
    <property type="entry name" value="C4-dicarboxylate transport sensor protein DctB"/>
    <property type="match status" value="1"/>
</dbReference>
<dbReference type="InterPro" id="IPR003660">
    <property type="entry name" value="HAMP_dom"/>
</dbReference>
<dbReference type="GO" id="GO:0005524">
    <property type="term" value="F:ATP binding"/>
    <property type="evidence" value="ECO:0007669"/>
    <property type="project" value="UniProtKB-KW"/>
</dbReference>
<dbReference type="Pfam" id="PF02518">
    <property type="entry name" value="HATPase_c"/>
    <property type="match status" value="1"/>
</dbReference>
<dbReference type="OrthoDB" id="7568856at2"/>
<dbReference type="PROSITE" id="PS50109">
    <property type="entry name" value="HIS_KIN"/>
    <property type="match status" value="1"/>
</dbReference>
<dbReference type="SMART" id="SM00387">
    <property type="entry name" value="HATPase_c"/>
    <property type="match status" value="1"/>
</dbReference>
<keyword evidence="4" id="KW-1003">Cell membrane</keyword>
<dbReference type="Gene3D" id="1.10.287.130">
    <property type="match status" value="1"/>
</dbReference>
<feature type="domain" description="Histidine kinase" evidence="20">
    <location>
        <begin position="644"/>
        <end position="867"/>
    </location>
</feature>
<dbReference type="AlphaFoldDB" id="A0A2B8B4Y5"/>
<comment type="subcellular location">
    <subcellularLocation>
        <location evidence="2">Cell inner membrane</location>
        <topology evidence="2">Multi-pass membrane protein</topology>
    </subcellularLocation>
</comment>
<dbReference type="PRINTS" id="PR00344">
    <property type="entry name" value="BCTRLSENSOR"/>
</dbReference>
<dbReference type="SUPFAM" id="SSF55785">
    <property type="entry name" value="PYP-like sensor domain (PAS domain)"/>
    <property type="match status" value="1"/>
</dbReference>
<dbReference type="Pfam" id="PF00672">
    <property type="entry name" value="HAMP"/>
    <property type="match status" value="1"/>
</dbReference>
<feature type="coiled-coil region" evidence="17">
    <location>
        <begin position="598"/>
        <end position="635"/>
    </location>
</feature>
<keyword evidence="23" id="KW-1185">Reference proteome</keyword>
<dbReference type="CDD" id="cd00082">
    <property type="entry name" value="HisKA"/>
    <property type="match status" value="1"/>
</dbReference>
<evidence type="ECO:0000256" key="10">
    <source>
        <dbReference type="ARBA" id="ARBA00022777"/>
    </source>
</evidence>
<evidence type="ECO:0000256" key="5">
    <source>
        <dbReference type="ARBA" id="ARBA00022519"/>
    </source>
</evidence>
<evidence type="ECO:0000256" key="13">
    <source>
        <dbReference type="ARBA" id="ARBA00023012"/>
    </source>
</evidence>
<comment type="catalytic activity">
    <reaction evidence="1">
        <text>ATP + protein L-histidine = ADP + protein N-phospho-L-histidine.</text>
        <dbReference type="EC" id="2.7.13.3"/>
    </reaction>
</comment>
<dbReference type="SUPFAM" id="SSF158472">
    <property type="entry name" value="HAMP domain-like"/>
    <property type="match status" value="1"/>
</dbReference>
<evidence type="ECO:0000259" key="20">
    <source>
        <dbReference type="PROSITE" id="PS50109"/>
    </source>
</evidence>
<dbReference type="PROSITE" id="PS50885">
    <property type="entry name" value="HAMP"/>
    <property type="match status" value="1"/>
</dbReference>
<proteinExistence type="predicted"/>
<dbReference type="InterPro" id="IPR003661">
    <property type="entry name" value="HisK_dim/P_dom"/>
</dbReference>
<keyword evidence="14 19" id="KW-0472">Membrane</keyword>
<dbReference type="SMART" id="SM00388">
    <property type="entry name" value="HisKA"/>
    <property type="match status" value="1"/>
</dbReference>
<reference evidence="23" key="1">
    <citation type="submission" date="2017-10" db="EMBL/GenBank/DDBJ databases">
        <authorList>
            <person name="Kravchenko I.K."/>
            <person name="Grouzdev D.S."/>
        </authorList>
    </citation>
    <scope>NUCLEOTIDE SEQUENCE [LARGE SCALE GENOMIC DNA]</scope>
    <source>
        <strain evidence="23">B2</strain>
    </source>
</reference>
<dbReference type="PANTHER" id="PTHR43065:SF46">
    <property type="entry name" value="C4-DICARBOXYLATE TRANSPORT SENSOR PROTEIN DCTB"/>
    <property type="match status" value="1"/>
</dbReference>
<evidence type="ECO:0000256" key="15">
    <source>
        <dbReference type="ARBA" id="ARBA00059004"/>
    </source>
</evidence>
<evidence type="ECO:0000256" key="7">
    <source>
        <dbReference type="ARBA" id="ARBA00022679"/>
    </source>
</evidence>
<dbReference type="Pfam" id="PF00512">
    <property type="entry name" value="HisKA"/>
    <property type="match status" value="1"/>
</dbReference>
<comment type="caution">
    <text evidence="22">The sequence shown here is derived from an EMBL/GenBank/DDBJ whole genome shotgun (WGS) entry which is preliminary data.</text>
</comment>
<evidence type="ECO:0000256" key="1">
    <source>
        <dbReference type="ARBA" id="ARBA00000085"/>
    </source>
</evidence>
<evidence type="ECO:0000256" key="6">
    <source>
        <dbReference type="ARBA" id="ARBA00022553"/>
    </source>
</evidence>
<evidence type="ECO:0000256" key="11">
    <source>
        <dbReference type="ARBA" id="ARBA00022840"/>
    </source>
</evidence>
<dbReference type="EC" id="2.7.13.3" evidence="3"/>
<gene>
    <name evidence="22" type="ORF">CRT60_15490</name>
</gene>
<comment type="function">
    <text evidence="15">Member of the two-component regulatory system DctB/DctD involved in the transport of C4-dicarboxylates. DctB functions as a membrane-associated protein kinase that phosphorylates DctD in response to environmental signals.</text>
</comment>
<feature type="compositionally biased region" description="Low complexity" evidence="18">
    <location>
        <begin position="1"/>
        <end position="11"/>
    </location>
</feature>
<feature type="transmembrane region" description="Helical" evidence="19">
    <location>
        <begin position="64"/>
        <end position="86"/>
    </location>
</feature>
<dbReference type="Gene3D" id="6.10.340.10">
    <property type="match status" value="1"/>
</dbReference>
<dbReference type="PIRSF" id="PIRSF037119">
    <property type="entry name" value="STHK_PgtB"/>
    <property type="match status" value="1"/>
</dbReference>
<evidence type="ECO:0000256" key="8">
    <source>
        <dbReference type="ARBA" id="ARBA00022692"/>
    </source>
</evidence>
<keyword evidence="12 19" id="KW-1133">Transmembrane helix</keyword>
<dbReference type="GO" id="GO:0000155">
    <property type="term" value="F:phosphorelay sensor kinase activity"/>
    <property type="evidence" value="ECO:0007669"/>
    <property type="project" value="InterPro"/>
</dbReference>
<keyword evidence="11" id="KW-0067">ATP-binding</keyword>
<evidence type="ECO:0000256" key="16">
    <source>
        <dbReference type="ARBA" id="ARBA00073143"/>
    </source>
</evidence>
<organism evidence="22 23">
    <name type="scientific">Azospirillum palustre</name>
    <dbReference type="NCBI Taxonomy" id="2044885"/>
    <lineage>
        <taxon>Bacteria</taxon>
        <taxon>Pseudomonadati</taxon>
        <taxon>Pseudomonadota</taxon>
        <taxon>Alphaproteobacteria</taxon>
        <taxon>Rhodospirillales</taxon>
        <taxon>Azospirillaceae</taxon>
        <taxon>Azospirillum</taxon>
    </lineage>
</organism>
<keyword evidence="7" id="KW-0808">Transferase</keyword>
<dbReference type="InterPro" id="IPR035965">
    <property type="entry name" value="PAS-like_dom_sf"/>
</dbReference>
<keyword evidence="6" id="KW-0597">Phosphoprotein</keyword>
<keyword evidence="9" id="KW-0547">Nucleotide-binding</keyword>
<keyword evidence="13" id="KW-0902">Two-component regulatory system</keyword>
<evidence type="ECO:0000256" key="9">
    <source>
        <dbReference type="ARBA" id="ARBA00022741"/>
    </source>
</evidence>
<dbReference type="InterPro" id="IPR005467">
    <property type="entry name" value="His_kinase_dom"/>
</dbReference>
<sequence length="867" mass="90953">MARLLASPAGNGAVGGGTRAGDPARRGRRRGLAVSALATPSSGGLSARPGNGTGRPRFGIRARLFLAFVAVATLSVVACALGWLSYDRLGGTLDEFAESHLPALGVAAKLAEEGGAIIATAPILAGSRTEDEMDAIRDALGRRLSTLRALTGAIEGGVPGLRPVVDSLGRNLAALDGTVRQRLALARRNQEAIERLRWLHADFLDEIDPLVADARFNIQSALATVESGKPSADAVRILREENRRSEALLQIGANGNLAVGLVARAATLATAELLDDNAGFLDETADRLQRDLTALAGWADGVSLRQLVGQLLDLARGADGSVPALRREELETAARGQALLAENRDIVARLNGLIARQVQAVEQDSRAAAARSAGAVAFGRSALLASALVSLLVAVLVAWLYVNRNLISRLTRLGDAARAIAAGDLKADIPLGGGDELSDMAAALLVFRDTAIAVEEANAQAIIDNAQAGLAITDAQGVIEFVNPLAAALIAPPPGVREGEAGEAGRLADRLDAEAAARLAAFFVQAPFAQVPDGAGGPAPTLSILATGRRPDGGAVPVQVGVRPFWRRQRQRFIVTLTDMTERLEAQHVLERTVQERTTDLRATNDRLERAIAEHQRTERELREAQAELVQAGKLAALGQLAAGVGHELNQPLAAIRSYAHNGRKLIGLGRVEEAEGNLGKIADLTARMANITNHLKRFARRPDSRLGAVELAPVIQGALSLFGNRLREEAVAVELALPDADPASGTPLRVRAEEVRLEQVLVNLLSNALDAVAGAPVRRILIRAELVEDGEEGGAVRIEVRDSGSGIAADPVAQIFDPFFTTKPVGTGLGLGLSISYNIVRDFGGVLSVAESGPDGTAFVLTLTRA</sequence>
<keyword evidence="17" id="KW-0175">Coiled coil</keyword>
<dbReference type="EMBL" id="PDKW01000041">
    <property type="protein sequence ID" value="PGH56344.1"/>
    <property type="molecule type" value="Genomic_DNA"/>
</dbReference>
<dbReference type="InterPro" id="IPR038188">
    <property type="entry name" value="TorS_sensor_sf"/>
</dbReference>
<evidence type="ECO:0000259" key="21">
    <source>
        <dbReference type="PROSITE" id="PS50885"/>
    </source>
</evidence>
<dbReference type="PANTHER" id="PTHR43065">
    <property type="entry name" value="SENSOR HISTIDINE KINASE"/>
    <property type="match status" value="1"/>
</dbReference>
<protein>
    <recommendedName>
        <fullName evidence="16">C4-dicarboxylate transport sensor protein DctB</fullName>
        <ecNumber evidence="3">2.7.13.3</ecNumber>
    </recommendedName>
</protein>
<evidence type="ECO:0000313" key="23">
    <source>
        <dbReference type="Proteomes" id="UP000225379"/>
    </source>
</evidence>
<dbReference type="Gene3D" id="3.30.565.10">
    <property type="entry name" value="Histidine kinase-like ATPase, C-terminal domain"/>
    <property type="match status" value="1"/>
</dbReference>
<dbReference type="InterPro" id="IPR004358">
    <property type="entry name" value="Sig_transdc_His_kin-like_C"/>
</dbReference>
<dbReference type="InterPro" id="IPR017116">
    <property type="entry name" value="Sig_transdc_His_kinase_PgtB"/>
</dbReference>
<dbReference type="InterPro" id="IPR036890">
    <property type="entry name" value="HATPase_C_sf"/>
</dbReference>
<dbReference type="Pfam" id="PF21689">
    <property type="entry name" value="TorS_sensor_domain"/>
    <property type="match status" value="1"/>
</dbReference>
<evidence type="ECO:0000256" key="17">
    <source>
        <dbReference type="SAM" id="Coils"/>
    </source>
</evidence>
<dbReference type="InterPro" id="IPR003594">
    <property type="entry name" value="HATPase_dom"/>
</dbReference>
<keyword evidence="10 22" id="KW-0418">Kinase</keyword>
<feature type="transmembrane region" description="Helical" evidence="19">
    <location>
        <begin position="382"/>
        <end position="402"/>
    </location>
</feature>
<keyword evidence="8 19" id="KW-0812">Transmembrane</keyword>
<evidence type="ECO:0000256" key="4">
    <source>
        <dbReference type="ARBA" id="ARBA00022475"/>
    </source>
</evidence>
<dbReference type="Gene3D" id="3.30.450.20">
    <property type="entry name" value="PAS domain"/>
    <property type="match status" value="1"/>
</dbReference>
<dbReference type="CDD" id="cd06225">
    <property type="entry name" value="HAMP"/>
    <property type="match status" value="1"/>
</dbReference>
<dbReference type="Gene3D" id="1.20.58.920">
    <property type="match status" value="1"/>
</dbReference>
<evidence type="ECO:0000256" key="12">
    <source>
        <dbReference type="ARBA" id="ARBA00022989"/>
    </source>
</evidence>
<dbReference type="GO" id="GO:0005886">
    <property type="term" value="C:plasma membrane"/>
    <property type="evidence" value="ECO:0007669"/>
    <property type="project" value="UniProtKB-SubCell"/>
</dbReference>
<keyword evidence="5" id="KW-0997">Cell inner membrane</keyword>
<name>A0A2B8B4Y5_9PROT</name>
<evidence type="ECO:0000256" key="19">
    <source>
        <dbReference type="SAM" id="Phobius"/>
    </source>
</evidence>